<keyword evidence="2" id="KW-0418">Kinase</keyword>
<dbReference type="GO" id="GO:0016301">
    <property type="term" value="F:kinase activity"/>
    <property type="evidence" value="ECO:0007669"/>
    <property type="project" value="UniProtKB-KW"/>
</dbReference>
<accession>A0ABY3YMZ3</accession>
<name>A0ABY3YMZ3_9FLAO</name>
<dbReference type="RefSeq" id="WP_242937587.1">
    <property type="nucleotide sequence ID" value="NZ_CP094326.1"/>
</dbReference>
<dbReference type="Gene3D" id="3.30.420.40">
    <property type="match status" value="2"/>
</dbReference>
<dbReference type="SUPFAM" id="SSF53067">
    <property type="entry name" value="Actin-like ATPase domain"/>
    <property type="match status" value="2"/>
</dbReference>
<dbReference type="CDD" id="cd24079">
    <property type="entry name" value="ASKHA_NBD_PG1100-like"/>
    <property type="match status" value="1"/>
</dbReference>
<keyword evidence="2" id="KW-0808">Transferase</keyword>
<dbReference type="InterPro" id="IPR043129">
    <property type="entry name" value="ATPase_NBD"/>
</dbReference>
<feature type="domain" description="ATPase BadF/BadG/BcrA/BcrD type" evidence="1">
    <location>
        <begin position="6"/>
        <end position="263"/>
    </location>
</feature>
<protein>
    <submittedName>
        <fullName evidence="2">N-acetylglucosamine kinase</fullName>
    </submittedName>
</protein>
<evidence type="ECO:0000313" key="2">
    <source>
        <dbReference type="EMBL" id="UNY99187.1"/>
    </source>
</evidence>
<dbReference type="PANTHER" id="PTHR43190:SF3">
    <property type="entry name" value="N-ACETYL-D-GLUCOSAMINE KINASE"/>
    <property type="match status" value="1"/>
</dbReference>
<keyword evidence="3" id="KW-1185">Reference proteome</keyword>
<dbReference type="EMBL" id="CP094326">
    <property type="protein sequence ID" value="UNY99187.1"/>
    <property type="molecule type" value="Genomic_DNA"/>
</dbReference>
<gene>
    <name evidence="2" type="ORF">MQE36_02285</name>
</gene>
<evidence type="ECO:0000259" key="1">
    <source>
        <dbReference type="Pfam" id="PF01869"/>
    </source>
</evidence>
<organism evidence="2 3">
    <name type="scientific">Zhouia spongiae</name>
    <dbReference type="NCBI Taxonomy" id="2202721"/>
    <lineage>
        <taxon>Bacteria</taxon>
        <taxon>Pseudomonadati</taxon>
        <taxon>Bacteroidota</taxon>
        <taxon>Flavobacteriia</taxon>
        <taxon>Flavobacteriales</taxon>
        <taxon>Flavobacteriaceae</taxon>
        <taxon>Zhouia</taxon>
    </lineage>
</organism>
<evidence type="ECO:0000313" key="3">
    <source>
        <dbReference type="Proteomes" id="UP000829476"/>
    </source>
</evidence>
<dbReference type="PANTHER" id="PTHR43190">
    <property type="entry name" value="N-ACETYL-D-GLUCOSAMINE KINASE"/>
    <property type="match status" value="1"/>
</dbReference>
<reference evidence="2 3" key="1">
    <citation type="journal article" date="2018" name="Int. J. Syst. Evol. Microbiol.">
        <title>Zhouia spongiae sp. nov., isolated from a marine sponge.</title>
        <authorList>
            <person name="Zhuang L."/>
            <person name="Lin B."/>
            <person name="Qin F."/>
            <person name="Luo L."/>
        </authorList>
    </citation>
    <scope>NUCLEOTIDE SEQUENCE [LARGE SCALE GENOMIC DNA]</scope>
    <source>
        <strain evidence="2 3">HN-Y44</strain>
    </source>
</reference>
<dbReference type="Gene3D" id="1.10.720.160">
    <property type="match status" value="1"/>
</dbReference>
<dbReference type="InterPro" id="IPR052519">
    <property type="entry name" value="Euk-type_GlcNAc_Kinase"/>
</dbReference>
<proteinExistence type="predicted"/>
<dbReference type="InterPro" id="IPR002731">
    <property type="entry name" value="ATPase_BadF"/>
</dbReference>
<dbReference type="Proteomes" id="UP000829476">
    <property type="component" value="Chromosome"/>
</dbReference>
<dbReference type="Pfam" id="PF01869">
    <property type="entry name" value="BcrAD_BadFG"/>
    <property type="match status" value="1"/>
</dbReference>
<sequence length="285" mass="31809">MILIADGGSTKCDWIAVDEAGKTLFKTRTKGVNPALLTKKEVVERLAESPELLTHHEEVGKVFFYGAGCGLEKQQKGLAKAFRRFFTKASVVDVKEDLAAAVYACTDKPAVVCILGTGSNCCYFDGTEIQTRMPALGYTLMDDASGNFIGKQLLRAYYFKQMPEYLADKFRVEYQLDPAKVKKNLYKKPNPNAYLATFAKFLFENIEEPFSQALLKEAALSFLKSHLMLFKEELASAPVHFIGSIAYYAKEQITEVLKEHGIQAGKFVRRPIDGLVSYHTTKVVS</sequence>